<keyword evidence="4" id="KW-1185">Reference proteome</keyword>
<proteinExistence type="predicted"/>
<accession>A0A401Z088</accession>
<dbReference type="GO" id="GO:0043190">
    <property type="term" value="C:ATP-binding cassette (ABC) transporter complex"/>
    <property type="evidence" value="ECO:0007669"/>
    <property type="project" value="InterPro"/>
</dbReference>
<feature type="chain" id="PRO_5039465323" evidence="1">
    <location>
        <begin position="19"/>
        <end position="523"/>
    </location>
</feature>
<evidence type="ECO:0000256" key="1">
    <source>
        <dbReference type="SAM" id="SignalP"/>
    </source>
</evidence>
<dbReference type="EMBL" id="BIFH01000038">
    <property type="protein sequence ID" value="GCE00269.1"/>
    <property type="molecule type" value="Genomic_DNA"/>
</dbReference>
<reference evidence="3 4" key="1">
    <citation type="submission" date="2018-12" db="EMBL/GenBank/DDBJ databases">
        <title>Draft genome sequence of Embleya hyalina NBRC 13850T.</title>
        <authorList>
            <person name="Komaki H."/>
            <person name="Hosoyama A."/>
            <person name="Kimura A."/>
            <person name="Ichikawa N."/>
            <person name="Tamura T."/>
        </authorList>
    </citation>
    <scope>NUCLEOTIDE SEQUENCE [LARGE SCALE GENOMIC DNA]</scope>
    <source>
        <strain evidence="3 4">NBRC 13850</strain>
    </source>
</reference>
<dbReference type="PROSITE" id="PS51257">
    <property type="entry name" value="PROKAR_LIPOPROTEIN"/>
    <property type="match status" value="1"/>
</dbReference>
<dbReference type="PIRSF" id="PIRSF002741">
    <property type="entry name" value="MppA"/>
    <property type="match status" value="1"/>
</dbReference>
<dbReference type="Gene3D" id="3.40.190.10">
    <property type="entry name" value="Periplasmic binding protein-like II"/>
    <property type="match status" value="1"/>
</dbReference>
<keyword evidence="1" id="KW-0732">Signal</keyword>
<evidence type="ECO:0000313" key="3">
    <source>
        <dbReference type="EMBL" id="GCE00269.1"/>
    </source>
</evidence>
<dbReference type="InterPro" id="IPR039424">
    <property type="entry name" value="SBP_5"/>
</dbReference>
<dbReference type="InterPro" id="IPR030678">
    <property type="entry name" value="Peptide/Ni-bd"/>
</dbReference>
<sequence>MRRASRGAAAAVALGLFAAGCGGTGVGGSSGDGDTVTIAIPSDPSNLNPMTTLVSYATMMNRFSYDSLVNVRTDGRIVSGVAEKWTSDANSVTFTLRRDVRCENGAPLTAADVAAQYKHIVDPANKSPLYGLMVPPGVTATADNEAGTVTLASSQPTPFLLRGTSMLRLVCPSSLKDSDKLAHTSDGTGPYRLAEVVAGDHFTFVKRPGYTWGPDGADNSASPDRVVFKVVGNESTRTNLLLSGQLDIASVMGADRARLTAAGIKAVIERDPLGMLLFNEAPNRVTADVRVRRALLSAIDLKQIGAVATGGKGMAPLRLGITMGPPCTEDSVTGHLPPHDPAQAAALMREAGWKKSGGRWSKDGKQLSISMPYPGVFGTQLVSAVELAVKQWESFGAKVSIQPTTASTNASILMGGQWELAWAPISVSTPDQILPFFSGPKPPEGLNFGSLDNPEYQRLVGAAMARPDTAGCPEWTAAESELIKRADAVTFVDSMTPYFVRGYSFELDGGGVVPSSLHKVGGR</sequence>
<dbReference type="OrthoDB" id="9046151at2"/>
<comment type="caution">
    <text evidence="3">The sequence shown here is derived from an EMBL/GenBank/DDBJ whole genome shotgun (WGS) entry which is preliminary data.</text>
</comment>
<dbReference type="Pfam" id="PF00496">
    <property type="entry name" value="SBP_bac_5"/>
    <property type="match status" value="1"/>
</dbReference>
<dbReference type="GO" id="GO:1904680">
    <property type="term" value="F:peptide transmembrane transporter activity"/>
    <property type="evidence" value="ECO:0007669"/>
    <property type="project" value="TreeGrafter"/>
</dbReference>
<protein>
    <submittedName>
        <fullName evidence="3">Peptide ABC transporter substrate-binding protein</fullName>
    </submittedName>
</protein>
<dbReference type="AlphaFoldDB" id="A0A401Z088"/>
<dbReference type="Gene3D" id="3.10.105.10">
    <property type="entry name" value="Dipeptide-binding Protein, Domain 3"/>
    <property type="match status" value="1"/>
</dbReference>
<dbReference type="InterPro" id="IPR000914">
    <property type="entry name" value="SBP_5_dom"/>
</dbReference>
<feature type="domain" description="Solute-binding protein family 5" evidence="2">
    <location>
        <begin position="77"/>
        <end position="431"/>
    </location>
</feature>
<evidence type="ECO:0000313" key="4">
    <source>
        <dbReference type="Proteomes" id="UP000286931"/>
    </source>
</evidence>
<dbReference type="GO" id="GO:0042597">
    <property type="term" value="C:periplasmic space"/>
    <property type="evidence" value="ECO:0007669"/>
    <property type="project" value="UniProtKB-ARBA"/>
</dbReference>
<feature type="signal peptide" evidence="1">
    <location>
        <begin position="1"/>
        <end position="18"/>
    </location>
</feature>
<dbReference type="PANTHER" id="PTHR30290">
    <property type="entry name" value="PERIPLASMIC BINDING COMPONENT OF ABC TRANSPORTER"/>
    <property type="match status" value="1"/>
</dbReference>
<dbReference type="Proteomes" id="UP000286931">
    <property type="component" value="Unassembled WGS sequence"/>
</dbReference>
<dbReference type="GO" id="GO:0015833">
    <property type="term" value="P:peptide transport"/>
    <property type="evidence" value="ECO:0007669"/>
    <property type="project" value="TreeGrafter"/>
</dbReference>
<dbReference type="RefSeq" id="WP_126642005.1">
    <property type="nucleotide sequence ID" value="NZ_BIFH01000038.1"/>
</dbReference>
<dbReference type="SUPFAM" id="SSF53850">
    <property type="entry name" value="Periplasmic binding protein-like II"/>
    <property type="match status" value="1"/>
</dbReference>
<gene>
    <name evidence="3" type="ORF">EHYA_07994</name>
</gene>
<organism evidence="3 4">
    <name type="scientific">Embleya hyalina</name>
    <dbReference type="NCBI Taxonomy" id="516124"/>
    <lineage>
        <taxon>Bacteria</taxon>
        <taxon>Bacillati</taxon>
        <taxon>Actinomycetota</taxon>
        <taxon>Actinomycetes</taxon>
        <taxon>Kitasatosporales</taxon>
        <taxon>Streptomycetaceae</taxon>
        <taxon>Embleya</taxon>
    </lineage>
</organism>
<name>A0A401Z088_9ACTN</name>
<evidence type="ECO:0000259" key="2">
    <source>
        <dbReference type="Pfam" id="PF00496"/>
    </source>
</evidence>